<feature type="domain" description="Bacterial repeat" evidence="3">
    <location>
        <begin position="350"/>
        <end position="403"/>
    </location>
</feature>
<protein>
    <submittedName>
        <fullName evidence="4">PEP-CTERM sorting domain-containing protein</fullName>
    </submittedName>
</protein>
<gene>
    <name evidence="4" type="ORF">HMI49_19985</name>
</gene>
<dbReference type="AlphaFoldDB" id="A0A7Y4KKU0"/>
<evidence type="ECO:0000256" key="1">
    <source>
        <dbReference type="SAM" id="MobiDB-lite"/>
    </source>
</evidence>
<keyword evidence="2" id="KW-0732">Signal</keyword>
<comment type="caution">
    <text evidence="4">The sequence shown here is derived from an EMBL/GenBank/DDBJ whole genome shotgun (WGS) entry which is preliminary data.</text>
</comment>
<sequence>MNWRYAVSRFGLAGLFFSVVGLGTSAHAQSAVIYGSLGNFDISNDTGEVCHGFEIELEGLSSQDVVTTFSTQRYGAAQIVPYATGVRVRWESPYNAATQQFAQRTLPHTVPWFPGQCYQWNAGTYQDSGCEHFGTNITRNATHVRSRWLCEDSSNPGTLVPRDPPTSVPMPTYYMAPPARPESPPELVAEVEAPEPAEAPERYGDAQWMRVFETELPREVALGELMADNPAVVPMNLAQLESEYEIVQDEPASSGDGNRRRRRHQKAVAPTTRSVIRRIEMYAYTGAYDAVTHEALCADGLCNAPSAGEVGALLSVQMSAANVQPDAVLLTKPTNGKINSTDRLLACGSKCEQSYTAGQVVTLTAEPDSGSTLTGWTGACNGTALSCTVTVNGQIKVGATFSVKSGGGKGGK</sequence>
<dbReference type="Proteomes" id="UP000563426">
    <property type="component" value="Unassembled WGS sequence"/>
</dbReference>
<reference evidence="4 5" key="1">
    <citation type="submission" date="2020-05" db="EMBL/GenBank/DDBJ databases">
        <authorList>
            <person name="Whitworth D."/>
        </authorList>
    </citation>
    <scope>NUCLEOTIDE SEQUENCE [LARGE SCALE GENOMIC DNA]</scope>
    <source>
        <strain evidence="4 5">AB043B</strain>
    </source>
</reference>
<dbReference type="OrthoDB" id="5526874at2"/>
<dbReference type="EMBL" id="JABFJV010000112">
    <property type="protein sequence ID" value="NOK35487.1"/>
    <property type="molecule type" value="Genomic_DNA"/>
</dbReference>
<organism evidence="4 5">
    <name type="scientific">Corallococcus exercitus</name>
    <dbReference type="NCBI Taxonomy" id="2316736"/>
    <lineage>
        <taxon>Bacteria</taxon>
        <taxon>Pseudomonadati</taxon>
        <taxon>Myxococcota</taxon>
        <taxon>Myxococcia</taxon>
        <taxon>Myxococcales</taxon>
        <taxon>Cystobacterineae</taxon>
        <taxon>Myxococcaceae</taxon>
        <taxon>Corallococcus</taxon>
    </lineage>
</organism>
<accession>A0A7Y4KKU0</accession>
<dbReference type="Pfam" id="PF18998">
    <property type="entry name" value="Flg_new_2"/>
    <property type="match status" value="1"/>
</dbReference>
<feature type="signal peptide" evidence="2">
    <location>
        <begin position="1"/>
        <end position="28"/>
    </location>
</feature>
<evidence type="ECO:0000259" key="3">
    <source>
        <dbReference type="Pfam" id="PF18998"/>
    </source>
</evidence>
<feature type="region of interest" description="Disordered" evidence="1">
    <location>
        <begin position="248"/>
        <end position="270"/>
    </location>
</feature>
<proteinExistence type="predicted"/>
<dbReference type="RefSeq" id="WP_147442083.1">
    <property type="nucleotide sequence ID" value="NZ_JABFJV010000112.1"/>
</dbReference>
<name>A0A7Y4KKU0_9BACT</name>
<keyword evidence="5" id="KW-1185">Reference proteome</keyword>
<feature type="chain" id="PRO_5031485613" evidence="2">
    <location>
        <begin position="29"/>
        <end position="412"/>
    </location>
</feature>
<evidence type="ECO:0000313" key="5">
    <source>
        <dbReference type="Proteomes" id="UP000563426"/>
    </source>
</evidence>
<evidence type="ECO:0000313" key="4">
    <source>
        <dbReference type="EMBL" id="NOK35487.1"/>
    </source>
</evidence>
<dbReference type="InterPro" id="IPR044060">
    <property type="entry name" value="Bacterial_rp_domain"/>
</dbReference>
<evidence type="ECO:0000256" key="2">
    <source>
        <dbReference type="SAM" id="SignalP"/>
    </source>
</evidence>